<name>A0A239AJ81_9FLAO</name>
<accession>A0A239AJ81</accession>
<organism evidence="1 2">
    <name type="scientific">Dokdonia pacifica</name>
    <dbReference type="NCBI Taxonomy" id="1627892"/>
    <lineage>
        <taxon>Bacteria</taxon>
        <taxon>Pseudomonadati</taxon>
        <taxon>Bacteroidota</taxon>
        <taxon>Flavobacteriia</taxon>
        <taxon>Flavobacteriales</taxon>
        <taxon>Flavobacteriaceae</taxon>
        <taxon>Dokdonia</taxon>
    </lineage>
</organism>
<dbReference type="Proteomes" id="UP000198379">
    <property type="component" value="Unassembled WGS sequence"/>
</dbReference>
<keyword evidence="2" id="KW-1185">Reference proteome</keyword>
<dbReference type="EMBL" id="FZNY01000004">
    <property type="protein sequence ID" value="SNR95094.1"/>
    <property type="molecule type" value="Genomic_DNA"/>
</dbReference>
<sequence>MINYDSISSLNELIIPNMKATVKINILHLKPIASFSLFLKSQGPLGSSIYDNINDEYGSKNVSHVKIMKKRTKQRVGIAIAL</sequence>
<protein>
    <submittedName>
        <fullName evidence="1">Uncharacterized protein</fullName>
    </submittedName>
</protein>
<reference evidence="1 2" key="1">
    <citation type="submission" date="2017-06" db="EMBL/GenBank/DDBJ databases">
        <authorList>
            <person name="Kim H.J."/>
            <person name="Triplett B.A."/>
        </authorList>
    </citation>
    <scope>NUCLEOTIDE SEQUENCE [LARGE SCALE GENOMIC DNA]</scope>
    <source>
        <strain evidence="1 2">DSM 25597</strain>
    </source>
</reference>
<evidence type="ECO:0000313" key="1">
    <source>
        <dbReference type="EMBL" id="SNR95094.1"/>
    </source>
</evidence>
<dbReference type="AlphaFoldDB" id="A0A239AJ81"/>
<proteinExistence type="predicted"/>
<evidence type="ECO:0000313" key="2">
    <source>
        <dbReference type="Proteomes" id="UP000198379"/>
    </source>
</evidence>
<gene>
    <name evidence="1" type="ORF">SAMN06265376_104445</name>
</gene>